<dbReference type="PANTHER" id="PTHR12145">
    <property type="entry name" value="MANNAN ENDO-1,6-ALPHA-MANNOSIDASE DCW1"/>
    <property type="match status" value="1"/>
</dbReference>
<evidence type="ECO:0000256" key="7">
    <source>
        <dbReference type="ARBA" id="ARBA00023136"/>
    </source>
</evidence>
<dbReference type="FunFam" id="1.50.10.20:FF:000006">
    <property type="entry name" value="Mannan endo-1,6-alpha-mannosidase"/>
    <property type="match status" value="1"/>
</dbReference>
<dbReference type="EC" id="3.2.1.101" evidence="4 10"/>
<evidence type="ECO:0000256" key="3">
    <source>
        <dbReference type="ARBA" id="ARBA00009699"/>
    </source>
</evidence>
<evidence type="ECO:0000256" key="4">
    <source>
        <dbReference type="ARBA" id="ARBA00012350"/>
    </source>
</evidence>
<evidence type="ECO:0000256" key="2">
    <source>
        <dbReference type="ARBA" id="ARBA00004308"/>
    </source>
</evidence>
<comment type="similarity">
    <text evidence="3 10">Belongs to the glycosyl hydrolase 76 family.</text>
</comment>
<reference evidence="14 15" key="1">
    <citation type="submission" date="2019-07" db="EMBL/GenBank/DDBJ databases">
        <title>Venturia inaequalis Genome Resource.</title>
        <authorList>
            <person name="Lichtner F.J."/>
        </authorList>
    </citation>
    <scope>NUCLEOTIDE SEQUENCE [LARGE SCALE GENOMIC DNA]</scope>
    <source>
        <strain evidence="14 15">DMI_063113</strain>
    </source>
</reference>
<keyword evidence="15" id="KW-1185">Reference proteome</keyword>
<dbReference type="SUPFAM" id="SSF48208">
    <property type="entry name" value="Six-hairpin glycosidases"/>
    <property type="match status" value="1"/>
</dbReference>
<evidence type="ECO:0000256" key="6">
    <source>
        <dbReference type="ARBA" id="ARBA00022801"/>
    </source>
</evidence>
<dbReference type="InterPro" id="IPR005198">
    <property type="entry name" value="Glyco_hydro_76"/>
</dbReference>
<dbReference type="PIRSF" id="PIRSF016302">
    <property type="entry name" value="Man_a_manosd"/>
    <property type="match status" value="1"/>
</dbReference>
<evidence type="ECO:0000256" key="5">
    <source>
        <dbReference type="ARBA" id="ARBA00022729"/>
    </source>
</evidence>
<name>A0A8H3VR01_VENIN</name>
<dbReference type="GO" id="GO:0012505">
    <property type="term" value="C:endomembrane system"/>
    <property type="evidence" value="ECO:0007669"/>
    <property type="project" value="UniProtKB-SubCell"/>
</dbReference>
<dbReference type="GO" id="GO:0016052">
    <property type="term" value="P:carbohydrate catabolic process"/>
    <property type="evidence" value="ECO:0007669"/>
    <property type="project" value="InterPro"/>
</dbReference>
<keyword evidence="12" id="KW-1133">Transmembrane helix</keyword>
<dbReference type="InterPro" id="IPR014480">
    <property type="entry name" value="Mannan-1_6-alpha_mannosidase"/>
</dbReference>
<sequence>MWQIHQALLFFIFSAFWLPWTTAVQLDVDSPAISIANSLTYLGELDADFLQESVKEAATIIAKDMMTFYKGEEPGQIPGSLLKPYYWWQAGALWGELIEYWAMTGDTQYNNLVTKSLLFQVGEDKNYMPANASKEEGNDDQVFWAFSAMTAAELNFPDPPPSQPQWLALAQAVFNSQIKRWDLDSCAGGLRWQIFFTNPGWTYKNTISTGGLFQLSARLGRYTGDKIYLDWAEKTWDWLASTPNLKRDYTVNDGSDVKKNCTDANGIQWTYNYGALLYGSAMMYDHTKGEEREKWKTRVSGLITQLQKRFYPTKSPTGAVLSPNIMVETSCEWVKECNPDQASFKAYLSRWLAGTTQLAPYTRELIMPKLQASAVGAAQQCSGGDTGSKCGRDWNSAKWDGYTGVGEQMSALGAIQATLIDKARKPTTANNGGTSKGDANAGAKKENKPKYKQISLAGKSGAGFLTALLVIGTLGGCWWMIDDGGYTAKKARRMSENYLSQIR</sequence>
<feature type="transmembrane region" description="Helical" evidence="12">
    <location>
        <begin position="462"/>
        <end position="481"/>
    </location>
</feature>
<gene>
    <name evidence="14" type="ORF">EG327_003284</name>
</gene>
<evidence type="ECO:0000256" key="13">
    <source>
        <dbReference type="SAM" id="SignalP"/>
    </source>
</evidence>
<keyword evidence="12" id="KW-0812">Transmembrane</keyword>
<evidence type="ECO:0000256" key="8">
    <source>
        <dbReference type="ARBA" id="ARBA00023180"/>
    </source>
</evidence>
<dbReference type="Pfam" id="PF03663">
    <property type="entry name" value="Glyco_hydro_76"/>
    <property type="match status" value="1"/>
</dbReference>
<evidence type="ECO:0000256" key="12">
    <source>
        <dbReference type="SAM" id="Phobius"/>
    </source>
</evidence>
<dbReference type="GO" id="GO:0009272">
    <property type="term" value="P:fungal-type cell wall biogenesis"/>
    <property type="evidence" value="ECO:0007669"/>
    <property type="project" value="TreeGrafter"/>
</dbReference>
<dbReference type="Gene3D" id="1.50.10.20">
    <property type="match status" value="1"/>
</dbReference>
<accession>A0A8H3VR01</accession>
<dbReference type="EMBL" id="WNWR01000021">
    <property type="protein sequence ID" value="KAE9993779.1"/>
    <property type="molecule type" value="Genomic_DNA"/>
</dbReference>
<dbReference type="PANTHER" id="PTHR12145:SF36">
    <property type="entry name" value="MANNAN ENDO-1,6-ALPHA-MANNOSIDASE DCW1"/>
    <property type="match status" value="1"/>
</dbReference>
<organism evidence="14 15">
    <name type="scientific">Venturia inaequalis</name>
    <name type="common">Apple scab fungus</name>
    <dbReference type="NCBI Taxonomy" id="5025"/>
    <lineage>
        <taxon>Eukaryota</taxon>
        <taxon>Fungi</taxon>
        <taxon>Dikarya</taxon>
        <taxon>Ascomycota</taxon>
        <taxon>Pezizomycotina</taxon>
        <taxon>Dothideomycetes</taxon>
        <taxon>Pleosporomycetidae</taxon>
        <taxon>Venturiales</taxon>
        <taxon>Venturiaceae</taxon>
        <taxon>Venturia</taxon>
    </lineage>
</organism>
<keyword evidence="7 12" id="KW-0472">Membrane</keyword>
<comment type="catalytic activity">
    <reaction evidence="1 10">
        <text>Random hydrolysis of (1-&gt;6)-alpha-D-mannosidic linkages in unbranched (1-&gt;6)-mannans.</text>
        <dbReference type="EC" id="3.2.1.101"/>
    </reaction>
</comment>
<keyword evidence="6 10" id="KW-0378">Hydrolase</keyword>
<evidence type="ECO:0000256" key="1">
    <source>
        <dbReference type="ARBA" id="ARBA00001452"/>
    </source>
</evidence>
<keyword evidence="8" id="KW-0325">Glycoprotein</keyword>
<proteinExistence type="inferred from homology"/>
<dbReference type="AlphaFoldDB" id="A0A8H3VR01"/>
<keyword evidence="9 10" id="KW-0326">Glycosidase</keyword>
<comment type="caution">
    <text evidence="14">The sequence shown here is derived from an EMBL/GenBank/DDBJ whole genome shotgun (WGS) entry which is preliminary data.</text>
</comment>
<comment type="subcellular location">
    <subcellularLocation>
        <location evidence="2">Endomembrane system</location>
    </subcellularLocation>
</comment>
<feature type="region of interest" description="Disordered" evidence="11">
    <location>
        <begin position="425"/>
        <end position="446"/>
    </location>
</feature>
<dbReference type="InterPro" id="IPR008928">
    <property type="entry name" value="6-hairpin_glycosidase_sf"/>
</dbReference>
<feature type="chain" id="PRO_5034519463" description="Mannan endo-1,6-alpha-mannosidase" evidence="13">
    <location>
        <begin position="24"/>
        <end position="503"/>
    </location>
</feature>
<protein>
    <recommendedName>
        <fullName evidence="4 10">Mannan endo-1,6-alpha-mannosidase</fullName>
        <ecNumber evidence="4 10">3.2.1.101</ecNumber>
    </recommendedName>
</protein>
<keyword evidence="5 13" id="KW-0732">Signal</keyword>
<dbReference type="GO" id="GO:0008496">
    <property type="term" value="F:mannan endo-1,6-alpha-mannosidase activity"/>
    <property type="evidence" value="ECO:0007669"/>
    <property type="project" value="UniProtKB-UniRule"/>
</dbReference>
<evidence type="ECO:0000256" key="10">
    <source>
        <dbReference type="PIRNR" id="PIRNR016302"/>
    </source>
</evidence>
<feature type="signal peptide" evidence="13">
    <location>
        <begin position="1"/>
        <end position="23"/>
    </location>
</feature>
<evidence type="ECO:0000256" key="9">
    <source>
        <dbReference type="ARBA" id="ARBA00023295"/>
    </source>
</evidence>
<evidence type="ECO:0000313" key="14">
    <source>
        <dbReference type="EMBL" id="KAE9993779.1"/>
    </source>
</evidence>
<evidence type="ECO:0000313" key="15">
    <source>
        <dbReference type="Proteomes" id="UP000490939"/>
    </source>
</evidence>
<evidence type="ECO:0000256" key="11">
    <source>
        <dbReference type="SAM" id="MobiDB-lite"/>
    </source>
</evidence>
<dbReference type="Proteomes" id="UP000490939">
    <property type="component" value="Unassembled WGS sequence"/>
</dbReference>